<dbReference type="CDD" id="cd03768">
    <property type="entry name" value="SR_ResInv"/>
    <property type="match status" value="1"/>
</dbReference>
<dbReference type="InterPro" id="IPR050639">
    <property type="entry name" value="SSR_resolvase"/>
</dbReference>
<dbReference type="SUPFAM" id="SSF46689">
    <property type="entry name" value="Homeodomain-like"/>
    <property type="match status" value="1"/>
</dbReference>
<dbReference type="InterPro" id="IPR006119">
    <property type="entry name" value="Resolv_N"/>
</dbReference>
<dbReference type="EMBL" id="QEXL01000007">
    <property type="protein sequence ID" value="RBM07677.1"/>
    <property type="molecule type" value="Genomic_DNA"/>
</dbReference>
<dbReference type="OrthoDB" id="9800103at2"/>
<dbReference type="PROSITE" id="PS51736">
    <property type="entry name" value="RECOMBINASES_3"/>
    <property type="match status" value="1"/>
</dbReference>
<dbReference type="RefSeq" id="WP_113595644.1">
    <property type="nucleotide sequence ID" value="NZ_QEXL01000007.1"/>
</dbReference>
<dbReference type="InterPro" id="IPR006120">
    <property type="entry name" value="Resolvase_HTH_dom"/>
</dbReference>
<dbReference type="AlphaFoldDB" id="A0A365YXV6"/>
<dbReference type="Pfam" id="PF00239">
    <property type="entry name" value="Resolvase"/>
    <property type="match status" value="1"/>
</dbReference>
<keyword evidence="4" id="KW-1185">Reference proteome</keyword>
<evidence type="ECO:0000256" key="1">
    <source>
        <dbReference type="ARBA" id="ARBA00009913"/>
    </source>
</evidence>
<dbReference type="GO" id="GO:0003677">
    <property type="term" value="F:DNA binding"/>
    <property type="evidence" value="ECO:0007669"/>
    <property type="project" value="InterPro"/>
</dbReference>
<comment type="caution">
    <text evidence="3">The sequence shown here is derived from an EMBL/GenBank/DDBJ whole genome shotgun (WGS) entry which is preliminary data.</text>
</comment>
<dbReference type="Gene3D" id="3.40.50.1390">
    <property type="entry name" value="Resolvase, N-terminal catalytic domain"/>
    <property type="match status" value="1"/>
</dbReference>
<dbReference type="Pfam" id="PF02796">
    <property type="entry name" value="HTH_7"/>
    <property type="match status" value="1"/>
</dbReference>
<dbReference type="SUPFAM" id="SSF53041">
    <property type="entry name" value="Resolvase-like"/>
    <property type="match status" value="1"/>
</dbReference>
<evidence type="ECO:0000259" key="2">
    <source>
        <dbReference type="PROSITE" id="PS51736"/>
    </source>
</evidence>
<dbReference type="Gene3D" id="1.10.10.60">
    <property type="entry name" value="Homeodomain-like"/>
    <property type="match status" value="1"/>
</dbReference>
<proteinExistence type="inferred from homology"/>
<dbReference type="SMART" id="SM00857">
    <property type="entry name" value="Resolvase"/>
    <property type="match status" value="1"/>
</dbReference>
<feature type="domain" description="Resolvase/invertase-type recombinase catalytic" evidence="2">
    <location>
        <begin position="1"/>
        <end position="139"/>
    </location>
</feature>
<evidence type="ECO:0000313" key="3">
    <source>
        <dbReference type="EMBL" id="RBM07677.1"/>
    </source>
</evidence>
<sequence length="186" mass="20270">MLIGYARTSTTDQVAGLEGQVRELKAKGCAKVYAEQISATSARRPELTACMDNLRAGDVLVVAKPDRLARSTADLLALVKDIEAKDAALLILSMGGQELDTRNPTSKLMLTMLAAVAEFERDLMKERQAEGIAKAKADGRYKGRKPTAMNQALKIQQMKAEGQKATDIAKTLNISRMSVYRALRDV</sequence>
<organism evidence="3 4">
    <name type="scientific">Novacetimonas cocois</name>
    <dbReference type="NCBI Taxonomy" id="1747507"/>
    <lineage>
        <taxon>Bacteria</taxon>
        <taxon>Pseudomonadati</taxon>
        <taxon>Pseudomonadota</taxon>
        <taxon>Alphaproteobacteria</taxon>
        <taxon>Acetobacterales</taxon>
        <taxon>Acetobacteraceae</taxon>
        <taxon>Novacetimonas</taxon>
    </lineage>
</organism>
<dbReference type="PANTHER" id="PTHR30461">
    <property type="entry name" value="DNA-INVERTASE FROM LAMBDOID PROPHAGE"/>
    <property type="match status" value="1"/>
</dbReference>
<dbReference type="Proteomes" id="UP000252680">
    <property type="component" value="Unassembled WGS sequence"/>
</dbReference>
<reference evidence="3 4" key="1">
    <citation type="submission" date="2018-05" db="EMBL/GenBank/DDBJ databases">
        <title>Komagataeibacter cocois sp. nov., for a novel cellulose- producing strain isolated from coconut milk.</title>
        <authorList>
            <person name="Liu L."/>
            <person name="Wang Y."/>
            <person name="Liu S."/>
            <person name="Bi J."/>
            <person name="Chen H."/>
            <person name="Deng J."/>
            <person name="Zhang C."/>
            <person name="Hu Q."/>
            <person name="Li C."/>
        </authorList>
    </citation>
    <scope>NUCLEOTIDE SEQUENCE [LARGE SCALE GENOMIC DNA]</scope>
    <source>
        <strain evidence="3 4">WE7</strain>
    </source>
</reference>
<name>A0A365YXV6_9PROT</name>
<comment type="similarity">
    <text evidence="1">Belongs to the site-specific recombinase resolvase family.</text>
</comment>
<dbReference type="GO" id="GO:0000150">
    <property type="term" value="F:DNA strand exchange activity"/>
    <property type="evidence" value="ECO:0007669"/>
    <property type="project" value="InterPro"/>
</dbReference>
<accession>A0A365YXV6</accession>
<evidence type="ECO:0000313" key="4">
    <source>
        <dbReference type="Proteomes" id="UP000252680"/>
    </source>
</evidence>
<dbReference type="InterPro" id="IPR009057">
    <property type="entry name" value="Homeodomain-like_sf"/>
</dbReference>
<protein>
    <submittedName>
        <fullName evidence="3">Resolvase</fullName>
    </submittedName>
</protein>
<gene>
    <name evidence="3" type="ORF">NJLHNGOC_06490</name>
</gene>
<dbReference type="PANTHER" id="PTHR30461:SF26">
    <property type="entry name" value="RESOLVASE HOMOLOG YNEB"/>
    <property type="match status" value="1"/>
</dbReference>
<dbReference type="InterPro" id="IPR036162">
    <property type="entry name" value="Resolvase-like_N_sf"/>
</dbReference>